<evidence type="ECO:0000313" key="2">
    <source>
        <dbReference type="EMBL" id="KAJ7705723.1"/>
    </source>
</evidence>
<proteinExistence type="predicted"/>
<dbReference type="Proteomes" id="UP001215598">
    <property type="component" value="Unassembled WGS sequence"/>
</dbReference>
<organism evidence="2 3">
    <name type="scientific">Mycena metata</name>
    <dbReference type="NCBI Taxonomy" id="1033252"/>
    <lineage>
        <taxon>Eukaryota</taxon>
        <taxon>Fungi</taxon>
        <taxon>Dikarya</taxon>
        <taxon>Basidiomycota</taxon>
        <taxon>Agaricomycotina</taxon>
        <taxon>Agaricomycetes</taxon>
        <taxon>Agaricomycetidae</taxon>
        <taxon>Agaricales</taxon>
        <taxon>Marasmiineae</taxon>
        <taxon>Mycenaceae</taxon>
        <taxon>Mycena</taxon>
    </lineage>
</organism>
<accession>A0AAD7GUY2</accession>
<dbReference type="EMBL" id="JARKIB010000468">
    <property type="protein sequence ID" value="KAJ7705723.1"/>
    <property type="molecule type" value="Genomic_DNA"/>
</dbReference>
<evidence type="ECO:0000313" key="3">
    <source>
        <dbReference type="Proteomes" id="UP001215598"/>
    </source>
</evidence>
<sequence length="241" mass="27411">MTVREVIARTSVVISVGHRAAIFYADSGRLVLSFWFVSTQLPWDPAAPGRDVRNQLGTKANDDLNNPRQKHCLRKAKAMLRDFFHWRFARLCSFHPNYCTLYGPYETFPVNPQKSLPYHWFHFEMANSPAAVTSVHTDLHPTPPVYAGWYTDSSIPSPWSTDWPNWRGLTLFHESVDGTLKVDKLFKEVYDVPGTIEPVAMTKVRRVVGPVILSDKYSSVIAAKTNQVLTRSESIYRGVTP</sequence>
<comment type="caution">
    <text evidence="2">The sequence shown here is derived from an EMBL/GenBank/DDBJ whole genome shotgun (WGS) entry which is preliminary data.</text>
</comment>
<keyword evidence="3" id="KW-1185">Reference proteome</keyword>
<dbReference type="EMBL" id="JARKIB010000968">
    <property type="protein sequence ID" value="KAJ7688213.1"/>
    <property type="molecule type" value="Genomic_DNA"/>
</dbReference>
<dbReference type="AlphaFoldDB" id="A0AAD7GUY2"/>
<reference evidence="2" key="1">
    <citation type="submission" date="2023-03" db="EMBL/GenBank/DDBJ databases">
        <title>Massive genome expansion in bonnet fungi (Mycena s.s.) driven by repeated elements and novel gene families across ecological guilds.</title>
        <authorList>
            <consortium name="Lawrence Berkeley National Laboratory"/>
            <person name="Harder C.B."/>
            <person name="Miyauchi S."/>
            <person name="Viragh M."/>
            <person name="Kuo A."/>
            <person name="Thoen E."/>
            <person name="Andreopoulos B."/>
            <person name="Lu D."/>
            <person name="Skrede I."/>
            <person name="Drula E."/>
            <person name="Henrissat B."/>
            <person name="Morin E."/>
            <person name="Kohler A."/>
            <person name="Barry K."/>
            <person name="LaButti K."/>
            <person name="Morin E."/>
            <person name="Salamov A."/>
            <person name="Lipzen A."/>
            <person name="Mereny Z."/>
            <person name="Hegedus B."/>
            <person name="Baldrian P."/>
            <person name="Stursova M."/>
            <person name="Weitz H."/>
            <person name="Taylor A."/>
            <person name="Grigoriev I.V."/>
            <person name="Nagy L.G."/>
            <person name="Martin F."/>
            <person name="Kauserud H."/>
        </authorList>
    </citation>
    <scope>NUCLEOTIDE SEQUENCE</scope>
    <source>
        <strain evidence="2">CBHHK182m</strain>
    </source>
</reference>
<evidence type="ECO:0000313" key="1">
    <source>
        <dbReference type="EMBL" id="KAJ7688213.1"/>
    </source>
</evidence>
<protein>
    <submittedName>
        <fullName evidence="2">Uncharacterized protein</fullName>
    </submittedName>
</protein>
<name>A0AAD7GUY2_9AGAR</name>
<gene>
    <name evidence="2" type="ORF">B0H16DRAFT_1482196</name>
    <name evidence="1" type="ORF">B0H16DRAFT_1487415</name>
</gene>